<name>A0A9W7W778_9PEZI</name>
<feature type="compositionally biased region" description="Basic and acidic residues" evidence="1">
    <location>
        <begin position="69"/>
        <end position="95"/>
    </location>
</feature>
<comment type="caution">
    <text evidence="2">The sequence shown here is derived from an EMBL/GenBank/DDBJ whole genome shotgun (WGS) entry which is preliminary data.</text>
</comment>
<feature type="region of interest" description="Disordered" evidence="1">
    <location>
        <begin position="1"/>
        <end position="95"/>
    </location>
</feature>
<feature type="compositionally biased region" description="Basic and acidic residues" evidence="1">
    <location>
        <begin position="28"/>
        <end position="40"/>
    </location>
</feature>
<reference evidence="2 3" key="1">
    <citation type="journal article" date="2018" name="IMA Fungus">
        <title>IMA Genome-F 10: Nine draft genome sequences of Claviceps purpurea s.lat., including C. arundinis, C. humidiphila, and C. cf. spartinae, pseudomolecules for the pitch canker pathogen Fusarium circinatum, draft genome of Davidsoniella eucalypti, Grosmannia galeiformis, Quambalaria eucalypti, and Teratosphaeria destructans.</title>
        <authorList>
            <person name="Wingfield B.D."/>
            <person name="Liu M."/>
            <person name="Nguyen H.D."/>
            <person name="Lane F.A."/>
            <person name="Morgan S.W."/>
            <person name="De Vos L."/>
            <person name="Wilken P.M."/>
            <person name="Duong T.A."/>
            <person name="Aylward J."/>
            <person name="Coetzee M.P."/>
            <person name="Dadej K."/>
            <person name="De Beer Z.W."/>
            <person name="Findlay W."/>
            <person name="Havenga M."/>
            <person name="Kolarik M."/>
            <person name="Menzies J.G."/>
            <person name="Naidoo K."/>
            <person name="Pochopski O."/>
            <person name="Shoukouhi P."/>
            <person name="Santana Q.C."/>
            <person name="Seifert K.A."/>
            <person name="Soal N."/>
            <person name="Steenkamp E.T."/>
            <person name="Tatham C.T."/>
            <person name="van der Nest M.A."/>
            <person name="Wingfield M.J."/>
        </authorList>
    </citation>
    <scope>NUCLEOTIDE SEQUENCE [LARGE SCALE GENOMIC DNA]</scope>
    <source>
        <strain evidence="2">CMW44962</strain>
    </source>
</reference>
<dbReference type="AlphaFoldDB" id="A0A9W7W778"/>
<gene>
    <name evidence="2" type="ORF">Tdes44962_MAKER10467</name>
</gene>
<sequence>MARAKAVSTDRRSSDAELETLYGGSRAAPERADGRHEAGPRRGAWTARVGGGERGAQAQARGGQGASAERQRARGLRDPGGRVRHQSDRGDREPFELLERRGRVSFCAESVVESGEGGGEAGWVGRWCEVRG</sequence>
<proteinExistence type="predicted"/>
<accession>A0A9W7W778</accession>
<evidence type="ECO:0000313" key="3">
    <source>
        <dbReference type="Proteomes" id="UP001138500"/>
    </source>
</evidence>
<evidence type="ECO:0000313" key="2">
    <source>
        <dbReference type="EMBL" id="KAH9845642.1"/>
    </source>
</evidence>
<reference evidence="2 3" key="2">
    <citation type="journal article" date="2021" name="Curr. Genet.">
        <title>Genetic response to nitrogen starvation in the aggressive Eucalyptus foliar pathogen Teratosphaeria destructans.</title>
        <authorList>
            <person name="Havenga M."/>
            <person name="Wingfield B.D."/>
            <person name="Wingfield M.J."/>
            <person name="Dreyer L.L."/>
            <person name="Roets F."/>
            <person name="Aylward J."/>
        </authorList>
    </citation>
    <scope>NUCLEOTIDE SEQUENCE [LARGE SCALE GENOMIC DNA]</scope>
    <source>
        <strain evidence="2">CMW44962</strain>
    </source>
</reference>
<keyword evidence="3" id="KW-1185">Reference proteome</keyword>
<protein>
    <submittedName>
        <fullName evidence="2">Uncharacterized protein</fullName>
    </submittedName>
</protein>
<dbReference type="EMBL" id="RIBY02000005">
    <property type="protein sequence ID" value="KAH9845642.1"/>
    <property type="molecule type" value="Genomic_DNA"/>
</dbReference>
<evidence type="ECO:0000256" key="1">
    <source>
        <dbReference type="SAM" id="MobiDB-lite"/>
    </source>
</evidence>
<dbReference type="Proteomes" id="UP001138500">
    <property type="component" value="Unassembled WGS sequence"/>
</dbReference>
<organism evidence="2 3">
    <name type="scientific">Teratosphaeria destructans</name>
    <dbReference type="NCBI Taxonomy" id="418781"/>
    <lineage>
        <taxon>Eukaryota</taxon>
        <taxon>Fungi</taxon>
        <taxon>Dikarya</taxon>
        <taxon>Ascomycota</taxon>
        <taxon>Pezizomycotina</taxon>
        <taxon>Dothideomycetes</taxon>
        <taxon>Dothideomycetidae</taxon>
        <taxon>Mycosphaerellales</taxon>
        <taxon>Teratosphaeriaceae</taxon>
        <taxon>Teratosphaeria</taxon>
    </lineage>
</organism>